<feature type="transmembrane region" description="Helical" evidence="1">
    <location>
        <begin position="6"/>
        <end position="23"/>
    </location>
</feature>
<name>A0A0F9BHT3_9ZZZZ</name>
<dbReference type="EMBL" id="LAZR01037751">
    <property type="protein sequence ID" value="KKL21385.1"/>
    <property type="molecule type" value="Genomic_DNA"/>
</dbReference>
<protein>
    <submittedName>
        <fullName evidence="2">Uncharacterized protein</fullName>
    </submittedName>
</protein>
<proteinExistence type="predicted"/>
<comment type="caution">
    <text evidence="2">The sequence shown here is derived from an EMBL/GenBank/DDBJ whole genome shotgun (WGS) entry which is preliminary data.</text>
</comment>
<organism evidence="2">
    <name type="scientific">marine sediment metagenome</name>
    <dbReference type="NCBI Taxonomy" id="412755"/>
    <lineage>
        <taxon>unclassified sequences</taxon>
        <taxon>metagenomes</taxon>
        <taxon>ecological metagenomes</taxon>
    </lineage>
</organism>
<evidence type="ECO:0000256" key="1">
    <source>
        <dbReference type="SAM" id="Phobius"/>
    </source>
</evidence>
<evidence type="ECO:0000313" key="3">
    <source>
        <dbReference type="EMBL" id="KKM26704.1"/>
    </source>
</evidence>
<keyword evidence="1" id="KW-1133">Transmembrane helix</keyword>
<gene>
    <name evidence="3" type="ORF">LCGC14_1582080</name>
    <name evidence="2" type="ORF">LCGC14_2446000</name>
</gene>
<dbReference type="EMBL" id="LAZR01012464">
    <property type="protein sequence ID" value="KKM26704.1"/>
    <property type="molecule type" value="Genomic_DNA"/>
</dbReference>
<evidence type="ECO:0000313" key="2">
    <source>
        <dbReference type="EMBL" id="KKL21385.1"/>
    </source>
</evidence>
<accession>A0A0F9BHT3</accession>
<reference evidence="2" key="1">
    <citation type="journal article" date="2015" name="Nature">
        <title>Complex archaea that bridge the gap between prokaryotes and eukaryotes.</title>
        <authorList>
            <person name="Spang A."/>
            <person name="Saw J.H."/>
            <person name="Jorgensen S.L."/>
            <person name="Zaremba-Niedzwiedzka K."/>
            <person name="Martijn J."/>
            <person name="Lind A.E."/>
            <person name="van Eijk R."/>
            <person name="Schleper C."/>
            <person name="Guy L."/>
            <person name="Ettema T.J."/>
        </authorList>
    </citation>
    <scope>NUCLEOTIDE SEQUENCE</scope>
</reference>
<keyword evidence="1" id="KW-0472">Membrane</keyword>
<keyword evidence="1" id="KW-0812">Transmembrane</keyword>
<sequence>MNTSELFGWYRVIFLLIIVNLVATNEEGVEIAVIHHIDFNKENNLLNNYLWIRKENHKTNLNDDNKREYIAQGKIASLAFEYGFAPRFWSVEAQLRFYEAKRTNGETFLPGDTVIITKDPTNQLELDHFLGNK</sequence>
<dbReference type="AlphaFoldDB" id="A0A0F9BHT3"/>